<keyword evidence="4 6" id="KW-1133">Transmembrane helix</keyword>
<dbReference type="GO" id="GO:0016020">
    <property type="term" value="C:membrane"/>
    <property type="evidence" value="ECO:0007669"/>
    <property type="project" value="UniProtKB-SubCell"/>
</dbReference>
<feature type="transmembrane region" description="Helical" evidence="6">
    <location>
        <begin position="139"/>
        <end position="169"/>
    </location>
</feature>
<dbReference type="Pfam" id="PF01594">
    <property type="entry name" value="AI-2E_transport"/>
    <property type="match status" value="1"/>
</dbReference>
<evidence type="ECO:0000256" key="1">
    <source>
        <dbReference type="ARBA" id="ARBA00004141"/>
    </source>
</evidence>
<keyword evidence="3 6" id="KW-0812">Transmembrane</keyword>
<sequence length="204" mass="22639">MNDGAKNFRFDGKAVTVPLTVTAFIAAVWALKAASIVTVPLACSLYLAVLVRPLQERIQRALPRRIRWLSLILVFLVGVGVAALLAGLIWAALALLQSKAPPYVETLKMHWRTLVAWTGERGLPLGENLDRFTGMIERLLGIVTSAVVSIWSSFALIVLILFLTTLLLLEWNEWRQKARDASLESRSTRALAAIDDISKRVRSH</sequence>
<comment type="caution">
    <text evidence="7">The sequence shown here is derived from an EMBL/GenBank/DDBJ whole genome shotgun (WGS) entry which is preliminary data.</text>
</comment>
<reference evidence="7" key="1">
    <citation type="journal article" date="2020" name="mSystems">
        <title>Genome- and Community-Level Interaction Insights into Carbon Utilization and Element Cycling Functions of Hydrothermarchaeota in Hydrothermal Sediment.</title>
        <authorList>
            <person name="Zhou Z."/>
            <person name="Liu Y."/>
            <person name="Xu W."/>
            <person name="Pan J."/>
            <person name="Luo Z.H."/>
            <person name="Li M."/>
        </authorList>
    </citation>
    <scope>NUCLEOTIDE SEQUENCE [LARGE SCALE GENOMIC DNA]</scope>
    <source>
        <strain evidence="7">SpSt-1233</strain>
    </source>
</reference>
<organism evidence="7">
    <name type="scientific">Eiseniibacteriota bacterium</name>
    <dbReference type="NCBI Taxonomy" id="2212470"/>
    <lineage>
        <taxon>Bacteria</taxon>
        <taxon>Candidatus Eiseniibacteriota</taxon>
    </lineage>
</organism>
<keyword evidence="5 6" id="KW-0472">Membrane</keyword>
<accession>A0A7V2AVX5</accession>
<dbReference type="Proteomes" id="UP000886069">
    <property type="component" value="Unassembled WGS sequence"/>
</dbReference>
<comment type="subcellular location">
    <subcellularLocation>
        <location evidence="1">Membrane</location>
        <topology evidence="1">Multi-pass membrane protein</topology>
    </subcellularLocation>
</comment>
<feature type="non-terminal residue" evidence="7">
    <location>
        <position position="204"/>
    </location>
</feature>
<evidence type="ECO:0000256" key="4">
    <source>
        <dbReference type="ARBA" id="ARBA00022989"/>
    </source>
</evidence>
<proteinExistence type="inferred from homology"/>
<gene>
    <name evidence="7" type="ORF">ENO08_07275</name>
</gene>
<evidence type="ECO:0000256" key="6">
    <source>
        <dbReference type="SAM" id="Phobius"/>
    </source>
</evidence>
<evidence type="ECO:0000256" key="3">
    <source>
        <dbReference type="ARBA" id="ARBA00022692"/>
    </source>
</evidence>
<protein>
    <submittedName>
        <fullName evidence="7">AI-2E family transporter</fullName>
    </submittedName>
</protein>
<dbReference type="AlphaFoldDB" id="A0A7V2AVX5"/>
<feature type="transmembrane region" description="Helical" evidence="6">
    <location>
        <begin position="37"/>
        <end position="54"/>
    </location>
</feature>
<feature type="transmembrane region" description="Helical" evidence="6">
    <location>
        <begin position="66"/>
        <end position="93"/>
    </location>
</feature>
<evidence type="ECO:0000256" key="5">
    <source>
        <dbReference type="ARBA" id="ARBA00023136"/>
    </source>
</evidence>
<dbReference type="EMBL" id="DSEC01000522">
    <property type="protein sequence ID" value="HER44242.1"/>
    <property type="molecule type" value="Genomic_DNA"/>
</dbReference>
<evidence type="ECO:0000256" key="2">
    <source>
        <dbReference type="ARBA" id="ARBA00009773"/>
    </source>
</evidence>
<name>A0A7V2AVX5_UNCEI</name>
<evidence type="ECO:0000313" key="7">
    <source>
        <dbReference type="EMBL" id="HER44242.1"/>
    </source>
</evidence>
<comment type="similarity">
    <text evidence="2">Belongs to the autoinducer-2 exporter (AI-2E) (TC 2.A.86) family.</text>
</comment>
<dbReference type="InterPro" id="IPR002549">
    <property type="entry name" value="AI-2E-like"/>
</dbReference>